<dbReference type="Gene3D" id="1.10.10.10">
    <property type="entry name" value="Winged helix-like DNA-binding domain superfamily/Winged helix DNA-binding domain"/>
    <property type="match status" value="1"/>
</dbReference>
<dbReference type="Proteomes" id="UP001530400">
    <property type="component" value="Unassembled WGS sequence"/>
</dbReference>
<dbReference type="PANTHER" id="PTHR10015:SF206">
    <property type="entry name" value="HSF-TYPE DNA-BINDING DOMAIN-CONTAINING PROTEIN"/>
    <property type="match status" value="1"/>
</dbReference>
<name>A0ABD3Q6R0_9STRA</name>
<evidence type="ECO:0000256" key="3">
    <source>
        <dbReference type="ARBA" id="ARBA00023242"/>
    </source>
</evidence>
<comment type="subcellular location">
    <subcellularLocation>
        <location evidence="1">Nucleus</location>
    </subcellularLocation>
</comment>
<evidence type="ECO:0000313" key="6">
    <source>
        <dbReference type="Proteomes" id="UP001530400"/>
    </source>
</evidence>
<evidence type="ECO:0000313" key="5">
    <source>
        <dbReference type="EMBL" id="KAL3795850.1"/>
    </source>
</evidence>
<keyword evidence="2" id="KW-0238">DNA-binding</keyword>
<dbReference type="Pfam" id="PF00447">
    <property type="entry name" value="HSF_DNA-bind"/>
    <property type="match status" value="1"/>
</dbReference>
<gene>
    <name evidence="5" type="ORF">ACHAWO_010142</name>
</gene>
<organism evidence="5 6">
    <name type="scientific">Cyclotella atomus</name>
    <dbReference type="NCBI Taxonomy" id="382360"/>
    <lineage>
        <taxon>Eukaryota</taxon>
        <taxon>Sar</taxon>
        <taxon>Stramenopiles</taxon>
        <taxon>Ochrophyta</taxon>
        <taxon>Bacillariophyta</taxon>
        <taxon>Coscinodiscophyceae</taxon>
        <taxon>Thalassiosirophycidae</taxon>
        <taxon>Stephanodiscales</taxon>
        <taxon>Stephanodiscaceae</taxon>
        <taxon>Cyclotella</taxon>
    </lineage>
</organism>
<accession>A0ABD3Q6R0</accession>
<dbReference type="GO" id="GO:0003677">
    <property type="term" value="F:DNA binding"/>
    <property type="evidence" value="ECO:0007669"/>
    <property type="project" value="UniProtKB-KW"/>
</dbReference>
<feature type="domain" description="HSF-type DNA-binding" evidence="4">
    <location>
        <begin position="2"/>
        <end position="62"/>
    </location>
</feature>
<dbReference type="EMBL" id="JALLPJ020000309">
    <property type="protein sequence ID" value="KAL3795850.1"/>
    <property type="molecule type" value="Genomic_DNA"/>
</dbReference>
<dbReference type="InterPro" id="IPR036390">
    <property type="entry name" value="WH_DNA-bd_sf"/>
</dbReference>
<reference evidence="5 6" key="1">
    <citation type="submission" date="2024-10" db="EMBL/GenBank/DDBJ databases">
        <title>Updated reference genomes for cyclostephanoid diatoms.</title>
        <authorList>
            <person name="Roberts W.R."/>
            <person name="Alverson A.J."/>
        </authorList>
    </citation>
    <scope>NUCLEOTIDE SEQUENCE [LARGE SCALE GENOMIC DNA]</scope>
    <source>
        <strain evidence="5 6">AJA010-31</strain>
    </source>
</reference>
<dbReference type="InterPro" id="IPR000232">
    <property type="entry name" value="HSF_DNA-bd"/>
</dbReference>
<protein>
    <recommendedName>
        <fullName evidence="4">HSF-type DNA-binding domain-containing protein</fullName>
    </recommendedName>
</protein>
<dbReference type="SUPFAM" id="SSF46785">
    <property type="entry name" value="Winged helix' DNA-binding domain"/>
    <property type="match status" value="1"/>
</dbReference>
<dbReference type="GO" id="GO:0005634">
    <property type="term" value="C:nucleus"/>
    <property type="evidence" value="ECO:0007669"/>
    <property type="project" value="UniProtKB-SubCell"/>
</dbReference>
<dbReference type="InterPro" id="IPR036388">
    <property type="entry name" value="WH-like_DNA-bd_sf"/>
</dbReference>
<keyword evidence="6" id="KW-1185">Reference proteome</keyword>
<proteinExistence type="predicted"/>
<keyword evidence="3" id="KW-0539">Nucleus</keyword>
<comment type="caution">
    <text evidence="5">The sequence shown here is derived from an EMBL/GenBank/DDBJ whole genome shotgun (WGS) entry which is preliminary data.</text>
</comment>
<evidence type="ECO:0000256" key="1">
    <source>
        <dbReference type="ARBA" id="ARBA00004123"/>
    </source>
</evidence>
<dbReference type="AlphaFoldDB" id="A0ABD3Q6R0"/>
<dbReference type="PANTHER" id="PTHR10015">
    <property type="entry name" value="HEAT SHOCK TRANSCRIPTION FACTOR"/>
    <property type="match status" value="1"/>
</dbReference>
<evidence type="ECO:0000259" key="4">
    <source>
        <dbReference type="Pfam" id="PF00447"/>
    </source>
</evidence>
<sequence length="222" mass="25310">MNKTQFTKVVLPMYFKESKFESFSRRLKRWGFKKAYSSGQEMVVITHDLFQKGRPDLCKMMNCRANQSSQAVAEGTASTSVTVEKKKLANELALAEKSLLEHQAKLIQPAIRPEPKSSQVPQRTPQPSFAMTSYAPKPAHHHQVMIPVHEIPMRDYAFDANSSINPWYSSYARPPNMPHMMPANADVSRQLSSIDDEIADCEEQLAILHRLRALREKRRVLG</sequence>
<evidence type="ECO:0000256" key="2">
    <source>
        <dbReference type="ARBA" id="ARBA00023125"/>
    </source>
</evidence>